<reference evidence="1" key="1">
    <citation type="journal article" date="2019" name="Sci. Rep.">
        <title>Draft genome of Tanacetum cinerariifolium, the natural source of mosquito coil.</title>
        <authorList>
            <person name="Yamashiro T."/>
            <person name="Shiraishi A."/>
            <person name="Satake H."/>
            <person name="Nakayama K."/>
        </authorList>
    </citation>
    <scope>NUCLEOTIDE SEQUENCE</scope>
</reference>
<accession>A0A699V3D1</accession>
<feature type="non-terminal residue" evidence="1">
    <location>
        <position position="1"/>
    </location>
</feature>
<name>A0A699V3D1_TANCI</name>
<gene>
    <name evidence="1" type="ORF">Tci_898713</name>
</gene>
<evidence type="ECO:0000313" key="1">
    <source>
        <dbReference type="EMBL" id="GFD26744.1"/>
    </source>
</evidence>
<dbReference type="EMBL" id="BKCJ011371474">
    <property type="protein sequence ID" value="GFD26744.1"/>
    <property type="molecule type" value="Genomic_DNA"/>
</dbReference>
<proteinExistence type="predicted"/>
<comment type="caution">
    <text evidence="1">The sequence shown here is derived from an EMBL/GenBank/DDBJ whole genome shotgun (WGS) entry which is preliminary data.</text>
</comment>
<sequence length="34" mass="3095">LVGSTSIPAGSSIDPAVQAAAAAPSSTILAADKG</sequence>
<organism evidence="1">
    <name type="scientific">Tanacetum cinerariifolium</name>
    <name type="common">Dalmatian daisy</name>
    <name type="synonym">Chrysanthemum cinerariifolium</name>
    <dbReference type="NCBI Taxonomy" id="118510"/>
    <lineage>
        <taxon>Eukaryota</taxon>
        <taxon>Viridiplantae</taxon>
        <taxon>Streptophyta</taxon>
        <taxon>Embryophyta</taxon>
        <taxon>Tracheophyta</taxon>
        <taxon>Spermatophyta</taxon>
        <taxon>Magnoliopsida</taxon>
        <taxon>eudicotyledons</taxon>
        <taxon>Gunneridae</taxon>
        <taxon>Pentapetalae</taxon>
        <taxon>asterids</taxon>
        <taxon>campanulids</taxon>
        <taxon>Asterales</taxon>
        <taxon>Asteraceae</taxon>
        <taxon>Asteroideae</taxon>
        <taxon>Anthemideae</taxon>
        <taxon>Anthemidinae</taxon>
        <taxon>Tanacetum</taxon>
    </lineage>
</organism>
<protein>
    <submittedName>
        <fullName evidence="1">Uncharacterized protein</fullName>
    </submittedName>
</protein>
<dbReference type="AlphaFoldDB" id="A0A699V3D1"/>